<dbReference type="SUPFAM" id="SSF53187">
    <property type="entry name" value="Zn-dependent exopeptidases"/>
    <property type="match status" value="1"/>
</dbReference>
<dbReference type="GO" id="GO:0008745">
    <property type="term" value="F:N-acetylmuramoyl-L-alanine amidase activity"/>
    <property type="evidence" value="ECO:0007669"/>
    <property type="project" value="UniProtKB-EC"/>
</dbReference>
<dbReference type="GO" id="GO:0030288">
    <property type="term" value="C:outer membrane-bounded periplasmic space"/>
    <property type="evidence" value="ECO:0007669"/>
    <property type="project" value="TreeGrafter"/>
</dbReference>
<evidence type="ECO:0000256" key="2">
    <source>
        <dbReference type="SAM" id="Phobius"/>
    </source>
</evidence>
<gene>
    <name evidence="4" type="primary">cwlD</name>
    <name evidence="4" type="ORF">FYJ58_03235</name>
</gene>
<dbReference type="InterPro" id="IPR050695">
    <property type="entry name" value="N-acetylmuramoyl_amidase_3"/>
</dbReference>
<organism evidence="4 5">
    <name type="scientific">Velocimicrobium porci</name>
    <dbReference type="NCBI Taxonomy" id="2606634"/>
    <lineage>
        <taxon>Bacteria</taxon>
        <taxon>Bacillati</taxon>
        <taxon>Bacillota</taxon>
        <taxon>Clostridia</taxon>
        <taxon>Lachnospirales</taxon>
        <taxon>Lachnospiraceae</taxon>
        <taxon>Velocimicrobium</taxon>
    </lineage>
</organism>
<dbReference type="SMART" id="SM00646">
    <property type="entry name" value="Ami_3"/>
    <property type="match status" value="1"/>
</dbReference>
<sequence length="233" mass="26190">MSNSKLIDYLLAISFVVLFLICIGVKFNFIQAIPTQKEHTNIIIIDPGHGGFDPGKVDIDETILEKDINLSISHILKKQLEKAGYHVIMTRTKDEGLYNEGDSNKKITDMRRRVETINESNALLAVSIHQNSFTQASSKGSQVFYHSQSEEGKLLAETIQEQIKTELQDDNHRAAKSNNTYYMLKKTTCPIVIVECGFLSNPEEATLLTTKSYQKKMAKGICNGILSYLENKS</sequence>
<dbReference type="Proteomes" id="UP000482209">
    <property type="component" value="Unassembled WGS sequence"/>
</dbReference>
<dbReference type="CDD" id="cd02696">
    <property type="entry name" value="MurNAc-LAA"/>
    <property type="match status" value="1"/>
</dbReference>
<proteinExistence type="predicted"/>
<reference evidence="4 5" key="1">
    <citation type="submission" date="2019-08" db="EMBL/GenBank/DDBJ databases">
        <title>In-depth cultivation of the pig gut microbiome towards novel bacterial diversity and tailored functional studies.</title>
        <authorList>
            <person name="Wylensek D."/>
            <person name="Hitch T.C.A."/>
            <person name="Clavel T."/>
        </authorList>
    </citation>
    <scope>NUCLEOTIDE SEQUENCE [LARGE SCALE GENOMIC DNA]</scope>
    <source>
        <strain evidence="4 5">WCA-693-APC-MOT-I</strain>
    </source>
</reference>
<evidence type="ECO:0000256" key="1">
    <source>
        <dbReference type="ARBA" id="ARBA00022801"/>
    </source>
</evidence>
<keyword evidence="1 4" id="KW-0378">Hydrolase</keyword>
<name>A0A6L5XVP5_9FIRM</name>
<dbReference type="InterPro" id="IPR002508">
    <property type="entry name" value="MurNAc-LAA_cat"/>
</dbReference>
<dbReference type="GO" id="GO:0009253">
    <property type="term" value="P:peptidoglycan catabolic process"/>
    <property type="evidence" value="ECO:0007669"/>
    <property type="project" value="InterPro"/>
</dbReference>
<dbReference type="RefSeq" id="WP_154517142.1">
    <property type="nucleotide sequence ID" value="NZ_VUMT01000003.1"/>
</dbReference>
<evidence type="ECO:0000313" key="5">
    <source>
        <dbReference type="Proteomes" id="UP000482209"/>
    </source>
</evidence>
<evidence type="ECO:0000259" key="3">
    <source>
        <dbReference type="SMART" id="SM00646"/>
    </source>
</evidence>
<dbReference type="EMBL" id="VUMT01000003">
    <property type="protein sequence ID" value="MSS62890.1"/>
    <property type="molecule type" value="Genomic_DNA"/>
</dbReference>
<keyword evidence="2" id="KW-1133">Transmembrane helix</keyword>
<dbReference type="Pfam" id="PF01520">
    <property type="entry name" value="Amidase_3"/>
    <property type="match status" value="1"/>
</dbReference>
<accession>A0A6L5XVP5</accession>
<comment type="caution">
    <text evidence="4">The sequence shown here is derived from an EMBL/GenBank/DDBJ whole genome shotgun (WGS) entry which is preliminary data.</text>
</comment>
<feature type="transmembrane region" description="Helical" evidence="2">
    <location>
        <begin position="6"/>
        <end position="29"/>
    </location>
</feature>
<feature type="domain" description="MurNAc-LAA" evidence="3">
    <location>
        <begin position="114"/>
        <end position="226"/>
    </location>
</feature>
<dbReference type="Gene3D" id="3.40.630.40">
    <property type="entry name" value="Zn-dependent exopeptidases"/>
    <property type="match status" value="1"/>
</dbReference>
<dbReference type="AlphaFoldDB" id="A0A6L5XVP5"/>
<keyword evidence="2" id="KW-0812">Transmembrane</keyword>
<keyword evidence="5" id="KW-1185">Reference proteome</keyword>
<dbReference type="InterPro" id="IPR014234">
    <property type="entry name" value="Spore_CwlD"/>
</dbReference>
<dbReference type="PANTHER" id="PTHR30404:SF0">
    <property type="entry name" value="N-ACETYLMURAMOYL-L-ALANINE AMIDASE AMIC"/>
    <property type="match status" value="1"/>
</dbReference>
<dbReference type="NCBIfam" id="TIGR02883">
    <property type="entry name" value="spore_cwlD"/>
    <property type="match status" value="1"/>
</dbReference>
<protein>
    <submittedName>
        <fullName evidence="4">N-acetylmuramoyl-L-alanine amidase CwlD</fullName>
        <ecNumber evidence="4">3.5.1.28</ecNumber>
    </submittedName>
</protein>
<evidence type="ECO:0000313" key="4">
    <source>
        <dbReference type="EMBL" id="MSS62890.1"/>
    </source>
</evidence>
<dbReference type="PANTHER" id="PTHR30404">
    <property type="entry name" value="N-ACETYLMURAMOYL-L-ALANINE AMIDASE"/>
    <property type="match status" value="1"/>
</dbReference>
<dbReference type="EC" id="3.5.1.28" evidence="4"/>
<keyword evidence="2" id="KW-0472">Membrane</keyword>